<evidence type="ECO:0000313" key="3">
    <source>
        <dbReference type="Proteomes" id="UP001642464"/>
    </source>
</evidence>
<dbReference type="EMBL" id="CAXAMM010003936">
    <property type="protein sequence ID" value="CAK9001743.1"/>
    <property type="molecule type" value="Genomic_DNA"/>
</dbReference>
<dbReference type="InterPro" id="IPR002733">
    <property type="entry name" value="AMMECR1_domain"/>
</dbReference>
<dbReference type="Proteomes" id="UP001642464">
    <property type="component" value="Unassembled WGS sequence"/>
</dbReference>
<dbReference type="InterPro" id="IPR036071">
    <property type="entry name" value="AMMECR1_dom_sf"/>
</dbReference>
<protein>
    <submittedName>
        <fullName evidence="2">Protein MEMO1</fullName>
    </submittedName>
</protein>
<accession>A0ABP0IGL1</accession>
<keyword evidence="3" id="KW-1185">Reference proteome</keyword>
<dbReference type="InterPro" id="IPR027485">
    <property type="entry name" value="AMMECR1_N"/>
</dbReference>
<evidence type="ECO:0000313" key="2">
    <source>
        <dbReference type="EMBL" id="CAK9001743.1"/>
    </source>
</evidence>
<gene>
    <name evidence="2" type="ORF">SCF082_LOCUS7062</name>
</gene>
<dbReference type="Pfam" id="PF01871">
    <property type="entry name" value="AMMECR1"/>
    <property type="match status" value="1"/>
</dbReference>
<evidence type="ECO:0000259" key="1">
    <source>
        <dbReference type="Pfam" id="PF01871"/>
    </source>
</evidence>
<organism evidence="2 3">
    <name type="scientific">Durusdinium trenchii</name>
    <dbReference type="NCBI Taxonomy" id="1381693"/>
    <lineage>
        <taxon>Eukaryota</taxon>
        <taxon>Sar</taxon>
        <taxon>Alveolata</taxon>
        <taxon>Dinophyceae</taxon>
        <taxon>Suessiales</taxon>
        <taxon>Symbiodiniaceae</taxon>
        <taxon>Durusdinium</taxon>
    </lineage>
</organism>
<dbReference type="Gene3D" id="3.30.700.20">
    <property type="entry name" value="Hypothetical protein ph0010, domain 1"/>
    <property type="match status" value="1"/>
</dbReference>
<proteinExistence type="predicted"/>
<name>A0ABP0IGL1_9DINO</name>
<reference evidence="2 3" key="1">
    <citation type="submission" date="2024-02" db="EMBL/GenBank/DDBJ databases">
        <authorList>
            <person name="Chen Y."/>
            <person name="Shah S."/>
            <person name="Dougan E. K."/>
            <person name="Thang M."/>
            <person name="Chan C."/>
        </authorList>
    </citation>
    <scope>NUCLEOTIDE SEQUENCE [LARGE SCALE GENOMIC DNA]</scope>
</reference>
<dbReference type="SUPFAM" id="SSF143447">
    <property type="entry name" value="AMMECR1-like"/>
    <property type="match status" value="1"/>
</dbReference>
<comment type="caution">
    <text evidence="2">The sequence shown here is derived from an EMBL/GenBank/DDBJ whole genome shotgun (WGS) entry which is preliminary data.</text>
</comment>
<feature type="domain" description="AMMECR1" evidence="1">
    <location>
        <begin position="56"/>
        <end position="124"/>
    </location>
</feature>
<sequence length="172" mass="18637">MVEGGGRQLCPPLLRATAPAVPLALSWEGPGGDEIYGMSFAGTADCTLLEHLLDCVTRASTDHRFVAPAPEDVKDIKAKVSLLRSFTDISDNPLDWTPGEHGIWYSDGQKAQLVYLPQAVEQICQDEGDAVVPWQCLVSSDVRFPVSDKLSGQAAKMLAIIQRRASLEDDEA</sequence>